<dbReference type="EMBL" id="KN847992">
    <property type="protein sequence ID" value="KIR44972.1"/>
    <property type="molecule type" value="Genomic_DNA"/>
</dbReference>
<evidence type="ECO:0000313" key="3">
    <source>
        <dbReference type="EMBL" id="KIR44972.1"/>
    </source>
</evidence>
<feature type="compositionally biased region" description="Basic and acidic residues" evidence="2">
    <location>
        <begin position="1450"/>
        <end position="1464"/>
    </location>
</feature>
<feature type="compositionally biased region" description="Basic and acidic residues" evidence="2">
    <location>
        <begin position="1530"/>
        <end position="1544"/>
    </location>
</feature>
<feature type="compositionally biased region" description="Polar residues" evidence="2">
    <location>
        <begin position="1137"/>
        <end position="1149"/>
    </location>
</feature>
<feature type="compositionally biased region" description="Low complexity" evidence="2">
    <location>
        <begin position="39"/>
        <end position="71"/>
    </location>
</feature>
<feature type="compositionally biased region" description="Acidic residues" evidence="2">
    <location>
        <begin position="1597"/>
        <end position="1620"/>
    </location>
</feature>
<feature type="compositionally biased region" description="Polar residues" evidence="2">
    <location>
        <begin position="1357"/>
        <end position="1378"/>
    </location>
</feature>
<dbReference type="PANTHER" id="PTHR24111">
    <property type="entry name" value="LEUCINE-RICH REPEAT-CONTAINING PROTEIN 34"/>
    <property type="match status" value="1"/>
</dbReference>
<feature type="region of interest" description="Disordered" evidence="2">
    <location>
        <begin position="1499"/>
        <end position="1620"/>
    </location>
</feature>
<dbReference type="InterPro" id="IPR032675">
    <property type="entry name" value="LRR_dom_sf"/>
</dbReference>
<sequence length="1620" mass="173162">MYTQTTMEEGEQQHAQDPPRVSDEHVGGEASEQEKEQLETAQSEPEPQTEPQQAQLEQQPQSGSMPQSQPQEEPKAPQELPRPPKRRPLPPKKGILKPPPPPSKPTLGHRLRDMVGGAVTAVGTRVAGGEEDEAVALGNGAGRTGKDANGQGIASESTSTQQMSAHVQGQQPSVPMPTPRVLGGQGGTLASLSGRLAMGIGRFVANAQNQVQVQSQGQGQEGGHGPGRARQLFSTSMPPPPSPPPSQGDSLINTQGPSIPKKDAPPLPPRDSAASPKPKSVSSTTTTNHQNDSHGSKKKQPLKKVTFLLPSMSIVYPISSSGEPWSEKVLADRAKIENTQRSLLRTSLHPSYWTPHRLVVLYEQACRGRDERPRIGVIRALESLMAISKSASPSPERIIHLVLRPVNHATISSSLPPGIHSLELPLNHHSAEPVADVLATRFGLVGLLLEDGVVEEGALKSILHALLVSGGGSDKEPTGGKERGADGVERLSLKGCKKIREKGWNLVAEYLKMAKNLKHLDLSETVWDRRSMEVLVKALNEPCYASVSQSTSSLSISSYASASASKGGQKSEGTSVTSTSPIDTERGKVKAVLVSNGKENEGERDEAGWDGEGASGNLYSAFLPPAPLLKPSSSTDAFSLVPIRQSQQHLHSSTPLSQSQSHEAQTQTQTQTQPLPQVQPHSQPQTSLQTLRLDSCSLRPPLLEVLAHGIRTSGVKHLSLRGNRINRDGAVGVAVMVRDYDYESFSSRLAGLGRSGVDSSGGGSAVRGVGGLGVKEGEGEGEVPHITGSRGVTSMTVPKGYTPARMSVMERLQMPFDASSPLDSHSESNLKSRARTQSDKDTDMQERSRETNDKEREKEKEKSERWVPGPTSRALERSVRALENVQRIGRLQTLDLKGNDIRGGVTYIAQVLKRNRTLKILNLSSNSIPPAGLAVLAESLKYNTSLSTLSLSDNPCCTTSSSLASGNSRGVTANTLSVSSEGRDAVVSLRNALAVNTTLKRLFLSSVGMGDEGAIALAEFLGENQGLLHLDLTANPIGPAGVHALYGGLKVNHMIRCLDLSMPAPVAGEREKEEEEKERGREAMARVMQGVLSICVRNTEEAAAVLAASYNEAYGVSPGAAQGRLTEQEPYGHKNGEASNAATTPSKAQMNAGALKPGVGEVDGSKKGENEHKALSAAAEAEVWAPLKRSDLLRFLKAQSTSSPTSTKSGSTSTAPGVSVLSETERAKIISLPIPTLFALANTSVSHLNQYFSANKHYDDLAKQGKAQNWEGGKEMPTEKYEKVLAKAKMVIERLVEVIPRVVEGAEEESTVGIEELLEANDRLTASIKQGEGFTPLPRVLLPSQIMSLSSATSKYSLGKSQQSKEQGKGSNQLSTPTFRRHAHHVKGGSLEISSPNFSIGDSDDNDSDAEELDMMQLAARHAAQSRSASIQSKASSQGESVGLGLITKGDGDAGGERKDKGEENVDCGLGRGMKEGDEKQKEIERGLMEAQSFSFSLPSFSSVGTLDTNISSSSSNLNGKDNPLSPVEKTSKAWVEEESEIFRKGVQLGVADEDEDEDDDGERGQEGVSGEELRKEILETPVARSKAKRVIPVESEGGEEREEDEEDDGDSDEEEQRGD</sequence>
<feature type="compositionally biased region" description="Polar residues" evidence="2">
    <location>
        <begin position="247"/>
        <end position="257"/>
    </location>
</feature>
<feature type="compositionally biased region" description="Basic and acidic residues" evidence="2">
    <location>
        <begin position="824"/>
        <end position="865"/>
    </location>
</feature>
<feature type="compositionally biased region" description="Polar residues" evidence="2">
    <location>
        <begin position="646"/>
        <end position="656"/>
    </location>
</feature>
<accession>A0A0D0TEY1</accession>
<feature type="compositionally biased region" description="Low complexity" evidence="2">
    <location>
        <begin position="657"/>
        <end position="680"/>
    </location>
</feature>
<feature type="compositionally biased region" description="Low complexity" evidence="2">
    <location>
        <begin position="272"/>
        <end position="287"/>
    </location>
</feature>
<feature type="compositionally biased region" description="Basic and acidic residues" evidence="2">
    <location>
        <begin position="20"/>
        <end position="38"/>
    </location>
</feature>
<feature type="compositionally biased region" description="Polar residues" evidence="2">
    <location>
        <begin position="152"/>
        <end position="173"/>
    </location>
</feature>
<feature type="compositionally biased region" description="Acidic residues" evidence="2">
    <location>
        <begin position="1552"/>
        <end position="1562"/>
    </location>
</feature>
<feature type="region of interest" description="Disordered" evidence="2">
    <location>
        <begin position="1"/>
        <end position="110"/>
    </location>
</feature>
<evidence type="ECO:0000256" key="1">
    <source>
        <dbReference type="ARBA" id="ARBA00022737"/>
    </source>
</evidence>
<feature type="region of interest" description="Disordered" evidence="2">
    <location>
        <begin position="817"/>
        <end position="873"/>
    </location>
</feature>
<dbReference type="PANTHER" id="PTHR24111:SF0">
    <property type="entry name" value="LEUCINE-RICH REPEAT-CONTAINING PROTEIN"/>
    <property type="match status" value="1"/>
</dbReference>
<feature type="region of interest" description="Disordered" evidence="2">
    <location>
        <begin position="563"/>
        <end position="589"/>
    </location>
</feature>
<feature type="region of interest" description="Disordered" evidence="2">
    <location>
        <begin position="1424"/>
        <end position="1486"/>
    </location>
</feature>
<dbReference type="HOGENOM" id="CLU_243842_0_0_1"/>
<reference evidence="3" key="1">
    <citation type="submission" date="2015-01" db="EMBL/GenBank/DDBJ databases">
        <title>The Genome Sequence of Cryptococcus gattii CA1280.</title>
        <authorList>
            <consortium name="The Broad Institute Genomics Platform"/>
            <person name="Cuomo C."/>
            <person name="Litvintseva A."/>
            <person name="Chen Y."/>
            <person name="Heitman J."/>
            <person name="Sun S."/>
            <person name="Springer D."/>
            <person name="Dromer F."/>
            <person name="Young S."/>
            <person name="Zeng Q."/>
            <person name="Gargeya S."/>
            <person name="Abouelleil A."/>
            <person name="Alvarado L."/>
            <person name="Chapman S.B."/>
            <person name="Gainer-Dewar J."/>
            <person name="Goldberg J."/>
            <person name="Griggs A."/>
            <person name="Gujja S."/>
            <person name="Hansen M."/>
            <person name="Howarth C."/>
            <person name="Imamovic A."/>
            <person name="Larimer J."/>
            <person name="Murphy C."/>
            <person name="Naylor J."/>
            <person name="Pearson M."/>
            <person name="Priest M."/>
            <person name="Roberts A."/>
            <person name="Saif S."/>
            <person name="Shea T."/>
            <person name="Sykes S."/>
            <person name="Wortman J."/>
            <person name="Nusbaum C."/>
            <person name="Birren B."/>
        </authorList>
    </citation>
    <scope>NUCLEOTIDE SEQUENCE [LARGE SCALE GENOMIC DNA]</scope>
    <source>
        <strain evidence="3">CA1280</strain>
    </source>
</reference>
<protein>
    <submittedName>
        <fullName evidence="3">Uncharacterized protein</fullName>
    </submittedName>
</protein>
<dbReference type="Gene3D" id="3.80.10.10">
    <property type="entry name" value="Ribonuclease Inhibitor"/>
    <property type="match status" value="3"/>
</dbReference>
<keyword evidence="1" id="KW-0677">Repeat</keyword>
<organism evidence="3">
    <name type="scientific">Cryptococcus bacillisporus CA1280</name>
    <dbReference type="NCBI Taxonomy" id="1296109"/>
    <lineage>
        <taxon>Eukaryota</taxon>
        <taxon>Fungi</taxon>
        <taxon>Dikarya</taxon>
        <taxon>Basidiomycota</taxon>
        <taxon>Agaricomycotina</taxon>
        <taxon>Tremellomycetes</taxon>
        <taxon>Tremellales</taxon>
        <taxon>Cryptococcaceae</taxon>
        <taxon>Cryptococcus</taxon>
        <taxon>Cryptococcus gattii species complex</taxon>
    </lineage>
</organism>
<feature type="compositionally biased region" description="Pro residues" evidence="2">
    <location>
        <begin position="237"/>
        <end position="246"/>
    </location>
</feature>
<feature type="region of interest" description="Disordered" evidence="2">
    <location>
        <begin position="1129"/>
        <end position="1171"/>
    </location>
</feature>
<feature type="compositionally biased region" description="Polar residues" evidence="2">
    <location>
        <begin position="566"/>
        <end position="582"/>
    </location>
</feature>
<dbReference type="SMART" id="SM00368">
    <property type="entry name" value="LRR_RI"/>
    <property type="match status" value="6"/>
</dbReference>
<name>A0A0D0TEY1_CRYGA</name>
<feature type="region of interest" description="Disordered" evidence="2">
    <location>
        <begin position="211"/>
        <end position="303"/>
    </location>
</feature>
<feature type="region of interest" description="Disordered" evidence="2">
    <location>
        <begin position="1199"/>
        <end position="1219"/>
    </location>
</feature>
<feature type="compositionally biased region" description="Low complexity" evidence="2">
    <location>
        <begin position="1200"/>
        <end position="1214"/>
    </location>
</feature>
<dbReference type="OrthoDB" id="120976at2759"/>
<dbReference type="SUPFAM" id="SSF52047">
    <property type="entry name" value="RNI-like"/>
    <property type="match status" value="1"/>
</dbReference>
<dbReference type="InterPro" id="IPR052201">
    <property type="entry name" value="LRR-containing_regulator"/>
</dbReference>
<feature type="region of interest" description="Disordered" evidence="2">
    <location>
        <begin position="770"/>
        <end position="798"/>
    </location>
</feature>
<feature type="compositionally biased region" description="Basic and acidic residues" evidence="2">
    <location>
        <begin position="1473"/>
        <end position="1486"/>
    </location>
</feature>
<feature type="region of interest" description="Disordered" evidence="2">
    <location>
        <begin position="1357"/>
        <end position="1409"/>
    </location>
</feature>
<feature type="compositionally biased region" description="Polar residues" evidence="2">
    <location>
        <begin position="1504"/>
        <end position="1520"/>
    </location>
</feature>
<feature type="region of interest" description="Disordered" evidence="2">
    <location>
        <begin position="646"/>
        <end position="688"/>
    </location>
</feature>
<dbReference type="Pfam" id="PF13516">
    <property type="entry name" value="LRR_6"/>
    <property type="match status" value="2"/>
</dbReference>
<gene>
    <name evidence="3" type="ORF">I312_05745</name>
</gene>
<dbReference type="InterPro" id="IPR001611">
    <property type="entry name" value="Leu-rich_rpt"/>
</dbReference>
<feature type="region of interest" description="Disordered" evidence="2">
    <location>
        <begin position="137"/>
        <end position="187"/>
    </location>
</feature>
<feature type="compositionally biased region" description="Low complexity" evidence="2">
    <location>
        <begin position="1424"/>
        <end position="1438"/>
    </location>
</feature>
<evidence type="ECO:0000256" key="2">
    <source>
        <dbReference type="SAM" id="MobiDB-lite"/>
    </source>
</evidence>
<proteinExistence type="predicted"/>